<protein>
    <submittedName>
        <fullName evidence="1">Uncharacterized protein</fullName>
    </submittedName>
</protein>
<reference evidence="1" key="1">
    <citation type="journal article" date="2023" name="G3 (Bethesda)">
        <title>A reference genome for the long-term kleptoplast-retaining sea slug Elysia crispata morphotype clarki.</title>
        <authorList>
            <person name="Eastman K.E."/>
            <person name="Pendleton A.L."/>
            <person name="Shaikh M.A."/>
            <person name="Suttiyut T."/>
            <person name="Ogas R."/>
            <person name="Tomko P."/>
            <person name="Gavelis G."/>
            <person name="Widhalm J.R."/>
            <person name="Wisecaver J.H."/>
        </authorList>
    </citation>
    <scope>NUCLEOTIDE SEQUENCE</scope>
    <source>
        <strain evidence="1">ECLA1</strain>
    </source>
</reference>
<evidence type="ECO:0000313" key="1">
    <source>
        <dbReference type="EMBL" id="KAK3781406.1"/>
    </source>
</evidence>
<dbReference type="Proteomes" id="UP001283361">
    <property type="component" value="Unassembled WGS sequence"/>
</dbReference>
<gene>
    <name evidence="1" type="ORF">RRG08_019032</name>
</gene>
<sequence length="101" mass="11561">MKGGRTPMKREWFCYDKVQMGCNSEYMSYRGIQYLFGGFLFREFNISLTSEAMTEDDMGEARGFLCCLGEEIHNSGGSPALLSQISDLYPNALHWRTVLRV</sequence>
<evidence type="ECO:0000313" key="2">
    <source>
        <dbReference type="Proteomes" id="UP001283361"/>
    </source>
</evidence>
<dbReference type="AlphaFoldDB" id="A0AAE1A6J6"/>
<keyword evidence="2" id="KW-1185">Reference proteome</keyword>
<accession>A0AAE1A6J6</accession>
<name>A0AAE1A6J6_9GAST</name>
<comment type="caution">
    <text evidence="1">The sequence shown here is derived from an EMBL/GenBank/DDBJ whole genome shotgun (WGS) entry which is preliminary data.</text>
</comment>
<proteinExistence type="predicted"/>
<dbReference type="EMBL" id="JAWDGP010002624">
    <property type="protein sequence ID" value="KAK3781406.1"/>
    <property type="molecule type" value="Genomic_DNA"/>
</dbReference>
<organism evidence="1 2">
    <name type="scientific">Elysia crispata</name>
    <name type="common">lettuce slug</name>
    <dbReference type="NCBI Taxonomy" id="231223"/>
    <lineage>
        <taxon>Eukaryota</taxon>
        <taxon>Metazoa</taxon>
        <taxon>Spiralia</taxon>
        <taxon>Lophotrochozoa</taxon>
        <taxon>Mollusca</taxon>
        <taxon>Gastropoda</taxon>
        <taxon>Heterobranchia</taxon>
        <taxon>Euthyneura</taxon>
        <taxon>Panpulmonata</taxon>
        <taxon>Sacoglossa</taxon>
        <taxon>Placobranchoidea</taxon>
        <taxon>Plakobranchidae</taxon>
        <taxon>Elysia</taxon>
    </lineage>
</organism>